<sequence length="535" mass="58379">MSTHEITVQRTDESQPKFVSKDDELLATLGYKAELKRNFSVIEVFGVAFSIMSLLPSIASTLNMSLAAGPVGMTWGWLLPSICILSVGASMAEMGSAMPTSGGLYWWTFKFFPKSIRKPLCFLAGYSNTLGLIGGLCSIDSGFASILLSLANMASDGKFVPNKFHNYGVFVCCAITHGIAGSLATKYISKLQSFCIIANLAVIVITCVGLPLYKGTENLNAGTFVFGELDNLTEWPKGWTFIGSWLSAIWTIGAFDSCVHMAEEATNAAIAVPFGILSSISMCGFLGFVVMSVIAACMNTDITATMSSTAGQPLAQVYYDVMGRNWSLGLMAVLCVLQWFMGLSILVAGSRQVWAFSRDDALPFSTLLKVVNYKLGVPIRAVWFMVIIAIVIGLLTIVDSAATLALFSLVAASNSLAWLLPIFARSFFNVDTFVPGPFYMGKYVSKAVGIFASFYLMFVIFVLSMMPSEGPNPTPQNMNYTCVINGFIWIGCMMYYYFFARKWFEGPKQTFEEFTTIDGNELNGSNGIEYLPEKE</sequence>
<feature type="transmembrane region" description="Helical" evidence="6">
    <location>
        <begin position="74"/>
        <end position="92"/>
    </location>
</feature>
<feature type="transmembrane region" description="Helical" evidence="6">
    <location>
        <begin position="377"/>
        <end position="398"/>
    </location>
</feature>
<keyword evidence="5 6" id="KW-0472">Membrane</keyword>
<organism evidence="7 8">
    <name type="scientific">Geotrichum candidum</name>
    <name type="common">Oospora lactis</name>
    <name type="synonym">Dipodascus geotrichum</name>
    <dbReference type="NCBI Taxonomy" id="1173061"/>
    <lineage>
        <taxon>Eukaryota</taxon>
        <taxon>Fungi</taxon>
        <taxon>Dikarya</taxon>
        <taxon>Ascomycota</taxon>
        <taxon>Saccharomycotina</taxon>
        <taxon>Dipodascomycetes</taxon>
        <taxon>Dipodascales</taxon>
        <taxon>Dipodascaceae</taxon>
        <taxon>Geotrichum</taxon>
    </lineage>
</organism>
<evidence type="ECO:0000256" key="3">
    <source>
        <dbReference type="ARBA" id="ARBA00022692"/>
    </source>
</evidence>
<reference evidence="7" key="1">
    <citation type="submission" date="2014-03" db="EMBL/GenBank/DDBJ databases">
        <authorList>
            <person name="Casaregola S."/>
        </authorList>
    </citation>
    <scope>NUCLEOTIDE SEQUENCE [LARGE SCALE GENOMIC DNA]</scope>
    <source>
        <strain evidence="7">CLIB 918</strain>
    </source>
</reference>
<keyword evidence="3 6" id="KW-0812">Transmembrane</keyword>
<evidence type="ECO:0000256" key="2">
    <source>
        <dbReference type="ARBA" id="ARBA00022448"/>
    </source>
</evidence>
<protein>
    <submittedName>
        <fullName evidence="7">Similar to Saccharomyces cerevisiae YDL210W UGA4 Permease that serves as a gamma-aminobutyrate (GABA) transport protein involved in the utilization of GABA as a nitrogen source</fullName>
    </submittedName>
</protein>
<dbReference type="AlphaFoldDB" id="A0A0J9XAF4"/>
<dbReference type="InterPro" id="IPR002293">
    <property type="entry name" value="AA/rel_permease1"/>
</dbReference>
<dbReference type="PANTHER" id="PTHR45649:SF6">
    <property type="entry name" value="GABA-SPECIFIC PERMEASE"/>
    <property type="match status" value="1"/>
</dbReference>
<feature type="transmembrane region" description="Helical" evidence="6">
    <location>
        <begin position="404"/>
        <end position="423"/>
    </location>
</feature>
<keyword evidence="4 6" id="KW-1133">Transmembrane helix</keyword>
<feature type="transmembrane region" description="Helical" evidence="6">
    <location>
        <begin position="239"/>
        <end position="259"/>
    </location>
</feature>
<dbReference type="Pfam" id="PF13520">
    <property type="entry name" value="AA_permease_2"/>
    <property type="match status" value="1"/>
</dbReference>
<evidence type="ECO:0000313" key="8">
    <source>
        <dbReference type="Proteomes" id="UP000242525"/>
    </source>
</evidence>
<evidence type="ECO:0000313" key="7">
    <source>
        <dbReference type="EMBL" id="CDO53805.1"/>
    </source>
</evidence>
<feature type="transmembrane region" description="Helical" evidence="6">
    <location>
        <begin position="120"/>
        <end position="144"/>
    </location>
</feature>
<accession>A0A0J9XAF4</accession>
<dbReference type="OrthoDB" id="4476201at2759"/>
<feature type="transmembrane region" description="Helical" evidence="6">
    <location>
        <begin position="41"/>
        <end position="62"/>
    </location>
</feature>
<dbReference type="GO" id="GO:0022857">
    <property type="term" value="F:transmembrane transporter activity"/>
    <property type="evidence" value="ECO:0007669"/>
    <property type="project" value="InterPro"/>
</dbReference>
<feature type="transmembrane region" description="Helical" evidence="6">
    <location>
        <begin position="443"/>
        <end position="466"/>
    </location>
</feature>
<dbReference type="GO" id="GO:0016020">
    <property type="term" value="C:membrane"/>
    <property type="evidence" value="ECO:0007669"/>
    <property type="project" value="UniProtKB-SubCell"/>
</dbReference>
<feature type="transmembrane region" description="Helical" evidence="6">
    <location>
        <begin position="326"/>
        <end position="348"/>
    </location>
</feature>
<feature type="transmembrane region" description="Helical" evidence="6">
    <location>
        <begin position="191"/>
        <end position="213"/>
    </location>
</feature>
<evidence type="ECO:0000256" key="6">
    <source>
        <dbReference type="SAM" id="Phobius"/>
    </source>
</evidence>
<proteinExistence type="predicted"/>
<feature type="transmembrane region" description="Helical" evidence="6">
    <location>
        <begin position="271"/>
        <end position="296"/>
    </location>
</feature>
<dbReference type="STRING" id="1173061.A0A0J9XAF4"/>
<dbReference type="PIRSF" id="PIRSF006060">
    <property type="entry name" value="AA_transporter"/>
    <property type="match status" value="1"/>
</dbReference>
<dbReference type="Proteomes" id="UP000242525">
    <property type="component" value="Unassembled WGS sequence"/>
</dbReference>
<evidence type="ECO:0000256" key="4">
    <source>
        <dbReference type="ARBA" id="ARBA00022989"/>
    </source>
</evidence>
<feature type="transmembrane region" description="Helical" evidence="6">
    <location>
        <begin position="478"/>
        <end position="499"/>
    </location>
</feature>
<dbReference type="EMBL" id="CCBN010000006">
    <property type="protein sequence ID" value="CDO53805.1"/>
    <property type="molecule type" value="Genomic_DNA"/>
</dbReference>
<feature type="transmembrane region" description="Helical" evidence="6">
    <location>
        <begin position="164"/>
        <end position="184"/>
    </location>
</feature>
<evidence type="ECO:0000256" key="1">
    <source>
        <dbReference type="ARBA" id="ARBA00004141"/>
    </source>
</evidence>
<keyword evidence="8" id="KW-1185">Reference proteome</keyword>
<comment type="subcellular location">
    <subcellularLocation>
        <location evidence="1">Membrane</location>
        <topology evidence="1">Multi-pass membrane protein</topology>
    </subcellularLocation>
</comment>
<keyword evidence="2" id="KW-0813">Transport</keyword>
<gene>
    <name evidence="7" type="ORF">BN980_GECA06s00043g</name>
</gene>
<dbReference type="Gene3D" id="1.20.1740.10">
    <property type="entry name" value="Amino acid/polyamine transporter I"/>
    <property type="match status" value="1"/>
</dbReference>
<evidence type="ECO:0000256" key="5">
    <source>
        <dbReference type="ARBA" id="ARBA00023136"/>
    </source>
</evidence>
<dbReference type="PANTHER" id="PTHR45649">
    <property type="entry name" value="AMINO-ACID PERMEASE BAT1"/>
    <property type="match status" value="1"/>
</dbReference>
<comment type="caution">
    <text evidence="7">The sequence shown here is derived from an EMBL/GenBank/DDBJ whole genome shotgun (WGS) entry which is preliminary data.</text>
</comment>
<name>A0A0J9XAF4_GEOCN</name>